<feature type="transmembrane region" description="Helical" evidence="7">
    <location>
        <begin position="246"/>
        <end position="272"/>
    </location>
</feature>
<feature type="transmembrane region" description="Helical" evidence="7">
    <location>
        <begin position="138"/>
        <end position="164"/>
    </location>
</feature>
<evidence type="ECO:0000256" key="2">
    <source>
        <dbReference type="ARBA" id="ARBA00022448"/>
    </source>
</evidence>
<keyword evidence="4 7" id="KW-0812">Transmembrane</keyword>
<evidence type="ECO:0000313" key="10">
    <source>
        <dbReference type="Proteomes" id="UP000095463"/>
    </source>
</evidence>
<dbReference type="AlphaFoldDB" id="A0A1E5XVW3"/>
<dbReference type="RefSeq" id="WP_069908140.1">
    <property type="nucleotide sequence ID" value="NZ_LAJE02000059.1"/>
</dbReference>
<dbReference type="PANTHER" id="PTHR43376">
    <property type="entry name" value="OLIGOPEPTIDE TRANSPORT SYSTEM PERMEASE PROTEIN"/>
    <property type="match status" value="1"/>
</dbReference>
<feature type="transmembrane region" description="Helical" evidence="7">
    <location>
        <begin position="98"/>
        <end position="126"/>
    </location>
</feature>
<keyword evidence="3" id="KW-1003">Cell membrane</keyword>
<sequence length="325" mass="35207">MAFLLRRVVFYLAAFIAAATINFFLPRLMPGDPIQKMFAGAGSDLSLENLNALKLTFGFIDAPIGEQYLAYLKSVFTGDLGRSVRFFPLPVTELLGRALIWTVGLVGTATIIGFTIGTLLGVMAAWRRGTRFDTVISLLSIFSSSVPAVVVSLITLFAFGYTLGWFPNGYAADPMLDPAWGWDYIASVLYHGTLPMLTMVIVLTGGFAVTMRNNMINLLGEDYIVMGRAKGLSDRGVMLWYAARNALLPTVSALAISLGAVLGGSLVTEVVFNYPGMGNTLYQAILARDYPVIQGALLIMTAAMLVANFVVDLSYVLLDPRLKRA</sequence>
<dbReference type="GO" id="GO:0005886">
    <property type="term" value="C:plasma membrane"/>
    <property type="evidence" value="ECO:0007669"/>
    <property type="project" value="UniProtKB-SubCell"/>
</dbReference>
<keyword evidence="2 7" id="KW-0813">Transport</keyword>
<comment type="caution">
    <text evidence="9">The sequence shown here is derived from an EMBL/GenBank/DDBJ whole genome shotgun (WGS) entry which is preliminary data.</text>
</comment>
<name>A0A1E5XVW3_9HYPH</name>
<keyword evidence="6 7" id="KW-0472">Membrane</keyword>
<evidence type="ECO:0000256" key="3">
    <source>
        <dbReference type="ARBA" id="ARBA00022475"/>
    </source>
</evidence>
<evidence type="ECO:0000313" key="9">
    <source>
        <dbReference type="EMBL" id="OEO32711.1"/>
    </source>
</evidence>
<dbReference type="Proteomes" id="UP000095463">
    <property type="component" value="Unassembled WGS sequence"/>
</dbReference>
<evidence type="ECO:0000256" key="1">
    <source>
        <dbReference type="ARBA" id="ARBA00004651"/>
    </source>
</evidence>
<dbReference type="PANTHER" id="PTHR43376:SF1">
    <property type="entry name" value="OLIGOPEPTIDE TRANSPORT SYSTEM PERMEASE PROTEIN"/>
    <property type="match status" value="1"/>
</dbReference>
<comment type="subcellular location">
    <subcellularLocation>
        <location evidence="1 7">Cell membrane</location>
        <topology evidence="1 7">Multi-pass membrane protein</topology>
    </subcellularLocation>
</comment>
<evidence type="ECO:0000256" key="7">
    <source>
        <dbReference type="RuleBase" id="RU363032"/>
    </source>
</evidence>
<protein>
    <submittedName>
        <fullName evidence="9">Peptide ABC transporter permease</fullName>
    </submittedName>
</protein>
<dbReference type="Pfam" id="PF19300">
    <property type="entry name" value="BPD_transp_1_N"/>
    <property type="match status" value="1"/>
</dbReference>
<dbReference type="Pfam" id="PF00528">
    <property type="entry name" value="BPD_transp_1"/>
    <property type="match status" value="1"/>
</dbReference>
<keyword evidence="10" id="KW-1185">Reference proteome</keyword>
<evidence type="ECO:0000256" key="4">
    <source>
        <dbReference type="ARBA" id="ARBA00022692"/>
    </source>
</evidence>
<reference evidence="9 10" key="1">
    <citation type="journal article" date="2015" name="Genome Announc.">
        <title>Genome Assemblies of Three Soil-Associated Devosia species: D. insulae, D. limi, and D. soli.</title>
        <authorList>
            <person name="Hassan Y.I."/>
            <person name="Lepp D."/>
            <person name="Zhou T."/>
        </authorList>
    </citation>
    <scope>NUCLEOTIDE SEQUENCE [LARGE SCALE GENOMIC DNA]</scope>
    <source>
        <strain evidence="9 10">DS-56</strain>
    </source>
</reference>
<feature type="transmembrane region" description="Helical" evidence="7">
    <location>
        <begin position="292"/>
        <end position="318"/>
    </location>
</feature>
<keyword evidence="5 7" id="KW-1133">Transmembrane helix</keyword>
<dbReference type="SUPFAM" id="SSF161098">
    <property type="entry name" value="MetI-like"/>
    <property type="match status" value="1"/>
</dbReference>
<dbReference type="PROSITE" id="PS50928">
    <property type="entry name" value="ABC_TM1"/>
    <property type="match status" value="1"/>
</dbReference>
<dbReference type="InterPro" id="IPR035906">
    <property type="entry name" value="MetI-like_sf"/>
</dbReference>
<organism evidence="9 10">
    <name type="scientific">Devosia insulae DS-56</name>
    <dbReference type="NCBI Taxonomy" id="1116389"/>
    <lineage>
        <taxon>Bacteria</taxon>
        <taxon>Pseudomonadati</taxon>
        <taxon>Pseudomonadota</taxon>
        <taxon>Alphaproteobacteria</taxon>
        <taxon>Hyphomicrobiales</taxon>
        <taxon>Devosiaceae</taxon>
        <taxon>Devosia</taxon>
    </lineage>
</organism>
<dbReference type="CDD" id="cd06261">
    <property type="entry name" value="TM_PBP2"/>
    <property type="match status" value="1"/>
</dbReference>
<gene>
    <name evidence="9" type="ORF">VW23_010160</name>
</gene>
<dbReference type="EMBL" id="LAJE02000059">
    <property type="protein sequence ID" value="OEO32711.1"/>
    <property type="molecule type" value="Genomic_DNA"/>
</dbReference>
<accession>A0A1E5XVW3</accession>
<evidence type="ECO:0000256" key="6">
    <source>
        <dbReference type="ARBA" id="ARBA00023136"/>
    </source>
</evidence>
<feature type="transmembrane region" description="Helical" evidence="7">
    <location>
        <begin position="184"/>
        <end position="209"/>
    </location>
</feature>
<evidence type="ECO:0000256" key="5">
    <source>
        <dbReference type="ARBA" id="ARBA00022989"/>
    </source>
</evidence>
<feature type="transmembrane region" description="Helical" evidence="7">
    <location>
        <begin position="9"/>
        <end position="29"/>
    </location>
</feature>
<dbReference type="Gene3D" id="1.10.3720.10">
    <property type="entry name" value="MetI-like"/>
    <property type="match status" value="1"/>
</dbReference>
<feature type="domain" description="ABC transmembrane type-1" evidence="8">
    <location>
        <begin position="99"/>
        <end position="311"/>
    </location>
</feature>
<dbReference type="GO" id="GO:0055085">
    <property type="term" value="P:transmembrane transport"/>
    <property type="evidence" value="ECO:0007669"/>
    <property type="project" value="InterPro"/>
</dbReference>
<comment type="similarity">
    <text evidence="7">Belongs to the binding-protein-dependent transport system permease family.</text>
</comment>
<dbReference type="OrthoDB" id="9805855at2"/>
<proteinExistence type="inferred from homology"/>
<dbReference type="InterPro" id="IPR000515">
    <property type="entry name" value="MetI-like"/>
</dbReference>
<evidence type="ECO:0000259" key="8">
    <source>
        <dbReference type="PROSITE" id="PS50928"/>
    </source>
</evidence>
<dbReference type="InterPro" id="IPR045621">
    <property type="entry name" value="BPD_transp_1_N"/>
</dbReference>